<name>A0A4Q2KUZ4_9MICO</name>
<reference evidence="2 3" key="1">
    <citation type="submission" date="2019-01" db="EMBL/GenBank/DDBJ databases">
        <title>Agromyces.</title>
        <authorList>
            <person name="Li J."/>
        </authorList>
    </citation>
    <scope>NUCLEOTIDE SEQUENCE [LARGE SCALE GENOMIC DNA]</scope>
    <source>
        <strain evidence="2 3">DSM 15934</strain>
    </source>
</reference>
<dbReference type="RefSeq" id="WP_129521132.1">
    <property type="nucleotide sequence ID" value="NZ_SDPN01000021.1"/>
</dbReference>
<dbReference type="EMBL" id="SDPN01000021">
    <property type="protein sequence ID" value="RXZ69364.1"/>
    <property type="molecule type" value="Genomic_DNA"/>
</dbReference>
<feature type="transmembrane region" description="Helical" evidence="1">
    <location>
        <begin position="33"/>
        <end position="52"/>
    </location>
</feature>
<gene>
    <name evidence="2" type="ORF">ESP51_11970</name>
</gene>
<keyword evidence="1" id="KW-0812">Transmembrane</keyword>
<evidence type="ECO:0000256" key="1">
    <source>
        <dbReference type="SAM" id="Phobius"/>
    </source>
</evidence>
<sequence>MRKYLFSGAVLTAIFAGVGVIRATAAGPRDWRLALMWVSWLASLAIAIGTVSDESKRAELEREFRQ</sequence>
<protein>
    <submittedName>
        <fullName evidence="2">Uncharacterized protein</fullName>
    </submittedName>
</protein>
<proteinExistence type="predicted"/>
<dbReference type="Proteomes" id="UP000293865">
    <property type="component" value="Unassembled WGS sequence"/>
</dbReference>
<organism evidence="2 3">
    <name type="scientific">Agromyces albus</name>
    <dbReference type="NCBI Taxonomy" id="205332"/>
    <lineage>
        <taxon>Bacteria</taxon>
        <taxon>Bacillati</taxon>
        <taxon>Actinomycetota</taxon>
        <taxon>Actinomycetes</taxon>
        <taxon>Micrococcales</taxon>
        <taxon>Microbacteriaceae</taxon>
        <taxon>Agromyces</taxon>
    </lineage>
</organism>
<dbReference type="OrthoDB" id="5120536at2"/>
<comment type="caution">
    <text evidence="2">The sequence shown here is derived from an EMBL/GenBank/DDBJ whole genome shotgun (WGS) entry which is preliminary data.</text>
</comment>
<keyword evidence="1" id="KW-1133">Transmembrane helix</keyword>
<keyword evidence="3" id="KW-1185">Reference proteome</keyword>
<keyword evidence="1" id="KW-0472">Membrane</keyword>
<dbReference type="AlphaFoldDB" id="A0A4Q2KUZ4"/>
<evidence type="ECO:0000313" key="3">
    <source>
        <dbReference type="Proteomes" id="UP000293865"/>
    </source>
</evidence>
<evidence type="ECO:0000313" key="2">
    <source>
        <dbReference type="EMBL" id="RXZ69364.1"/>
    </source>
</evidence>
<accession>A0A4Q2KUZ4</accession>